<feature type="transmembrane region" description="Helical" evidence="2">
    <location>
        <begin position="562"/>
        <end position="582"/>
    </location>
</feature>
<feature type="transmembrane region" description="Helical" evidence="2">
    <location>
        <begin position="390"/>
        <end position="407"/>
    </location>
</feature>
<dbReference type="AlphaFoldDB" id="A0A941E1Y4"/>
<keyword evidence="1" id="KW-0620">Polyamine biosynthesis</keyword>
<organism evidence="3 4">
    <name type="scientific">Undibacterium fentianense</name>
    <dbReference type="NCBI Taxonomy" id="2828728"/>
    <lineage>
        <taxon>Bacteria</taxon>
        <taxon>Pseudomonadati</taxon>
        <taxon>Pseudomonadota</taxon>
        <taxon>Betaproteobacteria</taxon>
        <taxon>Burkholderiales</taxon>
        <taxon>Oxalobacteraceae</taxon>
        <taxon>Undibacterium</taxon>
    </lineage>
</organism>
<feature type="transmembrane region" description="Helical" evidence="2">
    <location>
        <begin position="79"/>
        <end position="97"/>
    </location>
</feature>
<dbReference type="SUPFAM" id="SSF53335">
    <property type="entry name" value="S-adenosyl-L-methionine-dependent methyltransferases"/>
    <property type="match status" value="1"/>
</dbReference>
<dbReference type="GO" id="GO:0006596">
    <property type="term" value="P:polyamine biosynthetic process"/>
    <property type="evidence" value="ECO:0007669"/>
    <property type="project" value="UniProtKB-KW"/>
</dbReference>
<sequence>MPSTIFLHLLPYLVGIFYGLACTYPNFSARLLDAQLGSIQNHWHLLILLGLPFGLRLLDNYIEKNLVGTIPEQTRRKTFRFVCLLPYLAFLLPPQAILGQGSYFLYTSFLVVGMAIWTSVMYLILTGAKGRTAIFSSEKYVALLFLVSGFSALIYQVIWQRVLFTSFGINSESVTIIVSIFMFGLGIGALIGGFAQQHFGRHALRIFLVLELGIGIFGFFSLDVISWISHQIDTHSLTTLALSTYAILGIPTLLMGATLPILVAHLQKYFHNFGQTLGLLYALNTLGSAIAAFATVEILFVITGLKTSILVAAMCNFVTAALVLHPSRHLKKPVAADLASTSARIGATASPTLPFPLVFVSLTIVGYVSLSQEILWYRILGFLSGGSPQIFGQLLATFLLGITLGSLRAKSLCESNTNIIRKTVSYMIYATLLFYLALPIVAHITAIAGKDAGLGIAYVLITLIAFYAGSLLPLLIHAGLRSDEQDSTMRMSWLYFANIIGASTGPVITGFLLLDFYTLRENIAILSTISMLAIFVFLWFIPSKNHDARQPLRIPKMNFKRLTLASLAIASLCMVALHPTGFQNYLEKLQFADHQAQSFKYVKESRSGIVTVAANKSGSDIIYGGGIYDGKFNTDPVLNDNMIERTYLISALHRQPKRVLEIGLSSGSWTRVLLNHADIENLTAIEINRAYVEIISHYPAIASIFASPKFRLFFDDGRRWIRNHPDEKFDLIVMNTTFFWRSNATNLLSEDFLKLAKTRLQPGGVIYYNTTGNEDVVYTAARQFKYILRVQNFVAASDTPFNISQEERRASLLKFKDAENRSIFTQSPALLEELDKLSQWELLDQREAILRDNARLNITDDNMVVEFKQAVRQLKH</sequence>
<feature type="transmembrane region" description="Helical" evidence="2">
    <location>
        <begin position="103"/>
        <end position="128"/>
    </location>
</feature>
<protein>
    <submittedName>
        <fullName evidence="3">Methyltransferase domain-containing protein</fullName>
    </submittedName>
</protein>
<comment type="caution">
    <text evidence="3">The sequence shown here is derived from an EMBL/GenBank/DDBJ whole genome shotgun (WGS) entry which is preliminary data.</text>
</comment>
<dbReference type="InterPro" id="IPR036259">
    <property type="entry name" value="MFS_trans_sf"/>
</dbReference>
<feature type="transmembrane region" description="Helical" evidence="2">
    <location>
        <begin position="240"/>
        <end position="266"/>
    </location>
</feature>
<dbReference type="RefSeq" id="WP_212676016.1">
    <property type="nucleotide sequence ID" value="NZ_JAGSPJ010000005.1"/>
</dbReference>
<feature type="transmembrane region" description="Helical" evidence="2">
    <location>
        <begin position="278"/>
        <end position="302"/>
    </location>
</feature>
<evidence type="ECO:0000313" key="3">
    <source>
        <dbReference type="EMBL" id="MBR7800890.1"/>
    </source>
</evidence>
<dbReference type="Gene3D" id="3.40.50.150">
    <property type="entry name" value="Vaccinia Virus protein VP39"/>
    <property type="match status" value="1"/>
</dbReference>
<feature type="transmembrane region" description="Helical" evidence="2">
    <location>
        <begin position="345"/>
        <end position="370"/>
    </location>
</feature>
<keyword evidence="2" id="KW-0472">Membrane</keyword>
<keyword evidence="2" id="KW-0812">Transmembrane</keyword>
<dbReference type="Proteomes" id="UP000678545">
    <property type="component" value="Unassembled WGS sequence"/>
</dbReference>
<keyword evidence="4" id="KW-1185">Reference proteome</keyword>
<keyword evidence="3" id="KW-0489">Methyltransferase</keyword>
<feature type="transmembrane region" description="Helical" evidence="2">
    <location>
        <begin position="140"/>
        <end position="159"/>
    </location>
</feature>
<dbReference type="PANTHER" id="PTHR43317:SF1">
    <property type="entry name" value="THERMOSPERMINE SYNTHASE ACAULIS5"/>
    <property type="match status" value="1"/>
</dbReference>
<dbReference type="SUPFAM" id="SSF103473">
    <property type="entry name" value="MFS general substrate transporter"/>
    <property type="match status" value="1"/>
</dbReference>
<feature type="transmembrane region" description="Helical" evidence="2">
    <location>
        <begin position="455"/>
        <end position="480"/>
    </location>
</feature>
<dbReference type="EMBL" id="JAGSPJ010000005">
    <property type="protein sequence ID" value="MBR7800890.1"/>
    <property type="molecule type" value="Genomic_DNA"/>
</dbReference>
<feature type="transmembrane region" description="Helical" evidence="2">
    <location>
        <begin position="492"/>
        <end position="517"/>
    </location>
</feature>
<feature type="transmembrane region" description="Helical" evidence="2">
    <location>
        <begin position="308"/>
        <end position="324"/>
    </location>
</feature>
<accession>A0A941E1Y4</accession>
<dbReference type="CDD" id="cd02440">
    <property type="entry name" value="AdoMet_MTases"/>
    <property type="match status" value="1"/>
</dbReference>
<dbReference type="GO" id="GO:0008168">
    <property type="term" value="F:methyltransferase activity"/>
    <property type="evidence" value="ECO:0007669"/>
    <property type="project" value="UniProtKB-KW"/>
</dbReference>
<name>A0A941E1Y4_9BURK</name>
<feature type="transmembrane region" description="Helical" evidence="2">
    <location>
        <begin position="206"/>
        <end position="228"/>
    </location>
</feature>
<dbReference type="GO" id="GO:0032259">
    <property type="term" value="P:methylation"/>
    <property type="evidence" value="ECO:0007669"/>
    <property type="project" value="UniProtKB-KW"/>
</dbReference>
<proteinExistence type="predicted"/>
<dbReference type="Pfam" id="PF01564">
    <property type="entry name" value="Spermine_synth"/>
    <property type="match status" value="1"/>
</dbReference>
<keyword evidence="2" id="KW-1133">Transmembrane helix</keyword>
<feature type="transmembrane region" description="Helical" evidence="2">
    <location>
        <begin position="7"/>
        <end position="27"/>
    </location>
</feature>
<keyword evidence="3" id="KW-0808">Transferase</keyword>
<feature type="transmembrane region" description="Helical" evidence="2">
    <location>
        <begin position="174"/>
        <end position="194"/>
    </location>
</feature>
<feature type="transmembrane region" description="Helical" evidence="2">
    <location>
        <begin position="428"/>
        <end position="449"/>
    </location>
</feature>
<evidence type="ECO:0000256" key="2">
    <source>
        <dbReference type="SAM" id="Phobius"/>
    </source>
</evidence>
<dbReference type="PANTHER" id="PTHR43317">
    <property type="entry name" value="THERMOSPERMINE SYNTHASE ACAULIS5"/>
    <property type="match status" value="1"/>
</dbReference>
<gene>
    <name evidence="3" type="ORF">KDM90_12845</name>
</gene>
<feature type="transmembrane region" description="Helical" evidence="2">
    <location>
        <begin position="39"/>
        <end position="58"/>
    </location>
</feature>
<dbReference type="InterPro" id="IPR029063">
    <property type="entry name" value="SAM-dependent_MTases_sf"/>
</dbReference>
<dbReference type="CDD" id="cd06174">
    <property type="entry name" value="MFS"/>
    <property type="match status" value="1"/>
</dbReference>
<reference evidence="3" key="1">
    <citation type="submission" date="2021-04" db="EMBL/GenBank/DDBJ databases">
        <title>novel species isolated from subtropical streams in China.</title>
        <authorList>
            <person name="Lu H."/>
        </authorList>
    </citation>
    <scope>NUCLEOTIDE SEQUENCE</scope>
    <source>
        <strain evidence="3">FT137W</strain>
    </source>
</reference>
<evidence type="ECO:0000256" key="1">
    <source>
        <dbReference type="ARBA" id="ARBA00023115"/>
    </source>
</evidence>
<dbReference type="Gene3D" id="1.20.1250.20">
    <property type="entry name" value="MFS general substrate transporter like domains"/>
    <property type="match status" value="2"/>
</dbReference>
<evidence type="ECO:0000313" key="4">
    <source>
        <dbReference type="Proteomes" id="UP000678545"/>
    </source>
</evidence>
<feature type="transmembrane region" description="Helical" evidence="2">
    <location>
        <begin position="523"/>
        <end position="541"/>
    </location>
</feature>